<protein>
    <submittedName>
        <fullName evidence="1">Uncharacterized protein</fullName>
    </submittedName>
</protein>
<dbReference type="Proteomes" id="UP001567350">
    <property type="component" value="Unassembled WGS sequence"/>
</dbReference>
<name>A0ABV4IEV1_9BURK</name>
<evidence type="ECO:0000313" key="2">
    <source>
        <dbReference type="Proteomes" id="UP001567350"/>
    </source>
</evidence>
<comment type="caution">
    <text evidence="1">The sequence shown here is derived from an EMBL/GenBank/DDBJ whole genome shotgun (WGS) entry which is preliminary data.</text>
</comment>
<dbReference type="RefSeq" id="WP_370893179.1">
    <property type="nucleotide sequence ID" value="NZ_JBGJLR010000015.1"/>
</dbReference>
<sequence length="87" mass="9918">MKAFINQRCMLLFLKIHLANPYSARVCGLIKKYLRKNRVYLLQFLANAIINPFFGKSDSSTSGPGTVMESRVEQQLLAQYPQGLHTK</sequence>
<reference evidence="1 2" key="1">
    <citation type="submission" date="2024-08" db="EMBL/GenBank/DDBJ databases">
        <authorList>
            <person name="Feng Z."/>
            <person name="Ronholm J."/>
        </authorList>
    </citation>
    <scope>NUCLEOTIDE SEQUENCE [LARGE SCALE GENOMIC DNA]</scope>
    <source>
        <strain evidence="1 2">4-AB0-8</strain>
    </source>
</reference>
<proteinExistence type="predicted"/>
<evidence type="ECO:0000313" key="1">
    <source>
        <dbReference type="EMBL" id="MEZ2740370.1"/>
    </source>
</evidence>
<gene>
    <name evidence="1" type="ORF">ACBP88_13090</name>
</gene>
<organism evidence="1 2">
    <name type="scientific">Comamonas jiangduensis</name>
    <dbReference type="NCBI Taxonomy" id="1194168"/>
    <lineage>
        <taxon>Bacteria</taxon>
        <taxon>Pseudomonadati</taxon>
        <taxon>Pseudomonadota</taxon>
        <taxon>Betaproteobacteria</taxon>
        <taxon>Burkholderiales</taxon>
        <taxon>Comamonadaceae</taxon>
        <taxon>Comamonas</taxon>
    </lineage>
</organism>
<dbReference type="EMBL" id="JBGJLR010000015">
    <property type="protein sequence ID" value="MEZ2740370.1"/>
    <property type="molecule type" value="Genomic_DNA"/>
</dbReference>
<keyword evidence="2" id="KW-1185">Reference proteome</keyword>
<accession>A0ABV4IEV1</accession>